<dbReference type="PROSITE" id="PS50072">
    <property type="entry name" value="CSA_PPIASE_2"/>
    <property type="match status" value="1"/>
</dbReference>
<dbReference type="GO" id="GO:0016018">
    <property type="term" value="F:cyclosporin A binding"/>
    <property type="evidence" value="ECO:0007669"/>
    <property type="project" value="TreeGrafter"/>
</dbReference>
<dbReference type="InterPro" id="IPR002130">
    <property type="entry name" value="Cyclophilin-type_PPIase_dom"/>
</dbReference>
<evidence type="ECO:0000313" key="6">
    <source>
        <dbReference type="EMBL" id="CAF9931237.1"/>
    </source>
</evidence>
<accession>A0A8H3IKC9</accession>
<dbReference type="GO" id="GO:0005737">
    <property type="term" value="C:cytoplasm"/>
    <property type="evidence" value="ECO:0007669"/>
    <property type="project" value="TreeGrafter"/>
</dbReference>
<dbReference type="GO" id="GO:0003755">
    <property type="term" value="F:peptidyl-prolyl cis-trans isomerase activity"/>
    <property type="evidence" value="ECO:0007669"/>
    <property type="project" value="UniProtKB-UniRule"/>
</dbReference>
<protein>
    <recommendedName>
        <fullName evidence="4">Peptidyl-prolyl cis-trans isomerase</fullName>
        <shortName evidence="4">PPIase</shortName>
        <ecNumber evidence="4">5.2.1.8</ecNumber>
    </recommendedName>
</protein>
<comment type="caution">
    <text evidence="6">The sequence shown here is derived from an EMBL/GenBank/DDBJ whole genome shotgun (WGS) entry which is preliminary data.</text>
</comment>
<feature type="domain" description="PPIase cyclophilin-type" evidence="5">
    <location>
        <begin position="1"/>
        <end position="64"/>
    </location>
</feature>
<dbReference type="Pfam" id="PF00160">
    <property type="entry name" value="Pro_isomerase"/>
    <property type="match status" value="1"/>
</dbReference>
<proteinExistence type="inferred from homology"/>
<keyword evidence="7" id="KW-1185">Reference proteome</keyword>
<name>A0A8H3IKC9_9LECA</name>
<keyword evidence="2 4" id="KW-0697">Rotamase</keyword>
<dbReference type="AlphaFoldDB" id="A0A8H3IKC9"/>
<dbReference type="InterPro" id="IPR029000">
    <property type="entry name" value="Cyclophilin-like_dom_sf"/>
</dbReference>
<dbReference type="GO" id="GO:0006457">
    <property type="term" value="P:protein folding"/>
    <property type="evidence" value="ECO:0007669"/>
    <property type="project" value="TreeGrafter"/>
</dbReference>
<sequence>MANSGPDTNGSQFFITTVPTPFLNNKHVVFGKVVDGMDVVRKVENTRLRGERPATDVVVAQCGEM</sequence>
<dbReference type="Gene3D" id="2.40.100.10">
    <property type="entry name" value="Cyclophilin-like"/>
    <property type="match status" value="1"/>
</dbReference>
<dbReference type="PANTHER" id="PTHR11071">
    <property type="entry name" value="PEPTIDYL-PROLYL CIS-TRANS ISOMERASE"/>
    <property type="match status" value="1"/>
</dbReference>
<evidence type="ECO:0000256" key="3">
    <source>
        <dbReference type="ARBA" id="ARBA00023235"/>
    </source>
</evidence>
<evidence type="ECO:0000256" key="2">
    <source>
        <dbReference type="ARBA" id="ARBA00023110"/>
    </source>
</evidence>
<dbReference type="PANTHER" id="PTHR11071:SF561">
    <property type="entry name" value="PEPTIDYL-PROLYL CIS-TRANS ISOMERASE D-RELATED"/>
    <property type="match status" value="1"/>
</dbReference>
<evidence type="ECO:0000256" key="1">
    <source>
        <dbReference type="ARBA" id="ARBA00000971"/>
    </source>
</evidence>
<keyword evidence="3 4" id="KW-0413">Isomerase</keyword>
<dbReference type="SUPFAM" id="SSF50891">
    <property type="entry name" value="Cyclophilin-like"/>
    <property type="match status" value="1"/>
</dbReference>
<evidence type="ECO:0000256" key="4">
    <source>
        <dbReference type="RuleBase" id="RU363019"/>
    </source>
</evidence>
<organism evidence="6 7">
    <name type="scientific">Heterodermia speciosa</name>
    <dbReference type="NCBI Taxonomy" id="116794"/>
    <lineage>
        <taxon>Eukaryota</taxon>
        <taxon>Fungi</taxon>
        <taxon>Dikarya</taxon>
        <taxon>Ascomycota</taxon>
        <taxon>Pezizomycotina</taxon>
        <taxon>Lecanoromycetes</taxon>
        <taxon>OSLEUM clade</taxon>
        <taxon>Lecanoromycetidae</taxon>
        <taxon>Caliciales</taxon>
        <taxon>Physciaceae</taxon>
        <taxon>Heterodermia</taxon>
    </lineage>
</organism>
<gene>
    <name evidence="6" type="primary">CYP3</name>
    <name evidence="6" type="ORF">HETSPECPRED_007834</name>
</gene>
<comment type="function">
    <text evidence="4">PPIases accelerate the folding of proteins. It catalyzes the cis-trans isomerization of proline imidic peptide bonds in oligopeptides.</text>
</comment>
<dbReference type="Proteomes" id="UP000664521">
    <property type="component" value="Unassembled WGS sequence"/>
</dbReference>
<dbReference type="PRINTS" id="PR00153">
    <property type="entry name" value="CSAPPISMRASE"/>
</dbReference>
<dbReference type="OrthoDB" id="193499at2759"/>
<dbReference type="EC" id="5.2.1.8" evidence="4"/>
<comment type="similarity">
    <text evidence="4">Belongs to the cyclophilin-type PPIase family.</text>
</comment>
<reference evidence="6" key="1">
    <citation type="submission" date="2021-03" db="EMBL/GenBank/DDBJ databases">
        <authorList>
            <person name="Tagirdzhanova G."/>
        </authorList>
    </citation>
    <scope>NUCLEOTIDE SEQUENCE</scope>
</reference>
<comment type="catalytic activity">
    <reaction evidence="1 4">
        <text>[protein]-peptidylproline (omega=180) = [protein]-peptidylproline (omega=0)</text>
        <dbReference type="Rhea" id="RHEA:16237"/>
        <dbReference type="Rhea" id="RHEA-COMP:10747"/>
        <dbReference type="Rhea" id="RHEA-COMP:10748"/>
        <dbReference type="ChEBI" id="CHEBI:83833"/>
        <dbReference type="ChEBI" id="CHEBI:83834"/>
        <dbReference type="EC" id="5.2.1.8"/>
    </reaction>
</comment>
<evidence type="ECO:0000259" key="5">
    <source>
        <dbReference type="PROSITE" id="PS50072"/>
    </source>
</evidence>
<dbReference type="EMBL" id="CAJPDS010000058">
    <property type="protein sequence ID" value="CAF9931237.1"/>
    <property type="molecule type" value="Genomic_DNA"/>
</dbReference>
<evidence type="ECO:0000313" key="7">
    <source>
        <dbReference type="Proteomes" id="UP000664521"/>
    </source>
</evidence>